<dbReference type="Proteomes" id="UP000198697">
    <property type="component" value="Unassembled WGS sequence"/>
</dbReference>
<feature type="chain" id="PRO_5011434996" evidence="1">
    <location>
        <begin position="23"/>
        <end position="180"/>
    </location>
</feature>
<sequence length="180" mass="19867">MHKLTLLTAGLLLAAAAAAPQAWGQARPLGADMAAAPTALPSLSTLRYDRTDTLRALQHLFMQRSKAMRGWLEGGTAIMATGAVKKTMVATSSKKERRDNESYYESLDEDASRDLLIGGLMVGYGAYRYTRFGPRQYQRVVAAYQEGQPLPPYLNRKLKTKYFRLLPIGSRKERAAAVGQ</sequence>
<dbReference type="OrthoDB" id="885277at2"/>
<evidence type="ECO:0000313" key="3">
    <source>
        <dbReference type="Proteomes" id="UP000198697"/>
    </source>
</evidence>
<keyword evidence="3" id="KW-1185">Reference proteome</keyword>
<accession>A0A1I0EIC1</accession>
<evidence type="ECO:0000256" key="1">
    <source>
        <dbReference type="SAM" id="SignalP"/>
    </source>
</evidence>
<keyword evidence="1" id="KW-0732">Signal</keyword>
<reference evidence="3" key="1">
    <citation type="submission" date="2016-10" db="EMBL/GenBank/DDBJ databases">
        <authorList>
            <person name="Varghese N."/>
            <person name="Submissions S."/>
        </authorList>
    </citation>
    <scope>NUCLEOTIDE SEQUENCE [LARGE SCALE GENOMIC DNA]</scope>
    <source>
        <strain evidence="3">DSM 15310</strain>
    </source>
</reference>
<organism evidence="2 3">
    <name type="scientific">Hymenobacter actinosclerus</name>
    <dbReference type="NCBI Taxonomy" id="82805"/>
    <lineage>
        <taxon>Bacteria</taxon>
        <taxon>Pseudomonadati</taxon>
        <taxon>Bacteroidota</taxon>
        <taxon>Cytophagia</taxon>
        <taxon>Cytophagales</taxon>
        <taxon>Hymenobacteraceae</taxon>
        <taxon>Hymenobacter</taxon>
    </lineage>
</organism>
<name>A0A1I0EIC1_9BACT</name>
<proteinExistence type="predicted"/>
<dbReference type="EMBL" id="FOHS01000002">
    <property type="protein sequence ID" value="SET44886.1"/>
    <property type="molecule type" value="Genomic_DNA"/>
</dbReference>
<feature type="signal peptide" evidence="1">
    <location>
        <begin position="1"/>
        <end position="22"/>
    </location>
</feature>
<dbReference type="AlphaFoldDB" id="A0A1I0EIC1"/>
<dbReference type="RefSeq" id="WP_092770663.1">
    <property type="nucleotide sequence ID" value="NZ_FOHS01000002.1"/>
</dbReference>
<evidence type="ECO:0000313" key="2">
    <source>
        <dbReference type="EMBL" id="SET44886.1"/>
    </source>
</evidence>
<gene>
    <name evidence="2" type="ORF">SAMN04487998_1857</name>
</gene>
<protein>
    <submittedName>
        <fullName evidence="2">Uncharacterized protein</fullName>
    </submittedName>
</protein>